<dbReference type="STRING" id="3827.A0A1S2YDD5"/>
<evidence type="ECO:0000256" key="2">
    <source>
        <dbReference type="ARBA" id="ARBA00008361"/>
    </source>
</evidence>
<keyword evidence="6 11" id="KW-0735">Signal-anchor</keyword>
<dbReference type="PANTHER" id="PTHR10108:SF979">
    <property type="entry name" value="METHYLTRANSFERASE PMT11-RELATED"/>
    <property type="match status" value="1"/>
</dbReference>
<keyword evidence="13" id="KW-1185">Reference proteome</keyword>
<evidence type="ECO:0000256" key="3">
    <source>
        <dbReference type="ARBA" id="ARBA00022603"/>
    </source>
</evidence>
<feature type="region of interest" description="Disordered" evidence="12">
    <location>
        <begin position="79"/>
        <end position="98"/>
    </location>
</feature>
<dbReference type="PaxDb" id="3827-XP_004503176.1"/>
<dbReference type="GO" id="GO:0000139">
    <property type="term" value="C:Golgi membrane"/>
    <property type="evidence" value="ECO:0007669"/>
    <property type="project" value="UniProtKB-SubCell"/>
</dbReference>
<evidence type="ECO:0000256" key="4">
    <source>
        <dbReference type="ARBA" id="ARBA00022679"/>
    </source>
</evidence>
<dbReference type="InterPro" id="IPR029063">
    <property type="entry name" value="SAM-dependent_MTases_sf"/>
</dbReference>
<dbReference type="GO" id="GO:0032259">
    <property type="term" value="P:methylation"/>
    <property type="evidence" value="ECO:0007669"/>
    <property type="project" value="UniProtKB-KW"/>
</dbReference>
<evidence type="ECO:0000256" key="8">
    <source>
        <dbReference type="ARBA" id="ARBA00023034"/>
    </source>
</evidence>
<accession>A0A1S2YDD5</accession>
<dbReference type="OrthoDB" id="2013972at2759"/>
<dbReference type="Proteomes" id="UP000087171">
    <property type="component" value="Chromosome Ca6"/>
</dbReference>
<comment type="subcellular location">
    <subcellularLocation>
        <location evidence="1">Golgi apparatus membrane</location>
        <topology evidence="1">Single-pass type II membrane protein</topology>
    </subcellularLocation>
    <subcellularLocation>
        <location evidence="11">Membrane</location>
        <topology evidence="11">Single-pass type II membrane protein</topology>
    </subcellularLocation>
</comment>
<proteinExistence type="inferred from homology"/>
<evidence type="ECO:0000256" key="10">
    <source>
        <dbReference type="ARBA" id="ARBA00023180"/>
    </source>
</evidence>
<evidence type="ECO:0000313" key="14">
    <source>
        <dbReference type="RefSeq" id="XP_004503176.1"/>
    </source>
</evidence>
<evidence type="ECO:0000256" key="7">
    <source>
        <dbReference type="ARBA" id="ARBA00022989"/>
    </source>
</evidence>
<feature type="transmembrane region" description="Helical" evidence="11">
    <location>
        <begin position="12"/>
        <end position="31"/>
    </location>
</feature>
<dbReference type="InterPro" id="IPR004159">
    <property type="entry name" value="Put_SAM_MeTrfase"/>
</dbReference>
<dbReference type="SUPFAM" id="SSF53335">
    <property type="entry name" value="S-adenosyl-L-methionine-dependent methyltransferases"/>
    <property type="match status" value="2"/>
</dbReference>
<dbReference type="GeneID" id="101488994"/>
<dbReference type="Pfam" id="PF03141">
    <property type="entry name" value="Methyltransf_29"/>
    <property type="match status" value="1"/>
</dbReference>
<dbReference type="RefSeq" id="XP_004503176.1">
    <property type="nucleotide sequence ID" value="XM_004503119.3"/>
</dbReference>
<name>A0A1S2YDD5_CICAR</name>
<dbReference type="EC" id="2.1.1.-" evidence="11"/>
<evidence type="ECO:0000256" key="6">
    <source>
        <dbReference type="ARBA" id="ARBA00022968"/>
    </source>
</evidence>
<organism evidence="13 14">
    <name type="scientific">Cicer arietinum</name>
    <name type="common">Chickpea</name>
    <name type="synonym">Garbanzo</name>
    <dbReference type="NCBI Taxonomy" id="3827"/>
    <lineage>
        <taxon>Eukaryota</taxon>
        <taxon>Viridiplantae</taxon>
        <taxon>Streptophyta</taxon>
        <taxon>Embryophyta</taxon>
        <taxon>Tracheophyta</taxon>
        <taxon>Spermatophyta</taxon>
        <taxon>Magnoliopsida</taxon>
        <taxon>eudicotyledons</taxon>
        <taxon>Gunneridae</taxon>
        <taxon>Pentapetalae</taxon>
        <taxon>rosids</taxon>
        <taxon>fabids</taxon>
        <taxon>Fabales</taxon>
        <taxon>Fabaceae</taxon>
        <taxon>Papilionoideae</taxon>
        <taxon>50 kb inversion clade</taxon>
        <taxon>NPAAA clade</taxon>
        <taxon>Hologalegina</taxon>
        <taxon>IRL clade</taxon>
        <taxon>Cicereae</taxon>
        <taxon>Cicer</taxon>
    </lineage>
</organism>
<dbReference type="KEGG" id="cam:101488994"/>
<keyword evidence="7 11" id="KW-1133">Transmembrane helix</keyword>
<dbReference type="PANTHER" id="PTHR10108">
    <property type="entry name" value="SAM-DEPENDENT METHYLTRANSFERASE"/>
    <property type="match status" value="1"/>
</dbReference>
<gene>
    <name evidence="14" type="primary">LOC101488994</name>
</gene>
<reference evidence="13" key="1">
    <citation type="journal article" date="2013" name="Nat. Biotechnol.">
        <title>Draft genome sequence of chickpea (Cicer arietinum) provides a resource for trait improvement.</title>
        <authorList>
            <person name="Varshney R.K."/>
            <person name="Song C."/>
            <person name="Saxena R.K."/>
            <person name="Azam S."/>
            <person name="Yu S."/>
            <person name="Sharpe A.G."/>
            <person name="Cannon S."/>
            <person name="Baek J."/>
            <person name="Rosen B.D."/>
            <person name="Tar'an B."/>
            <person name="Millan T."/>
            <person name="Zhang X."/>
            <person name="Ramsay L.D."/>
            <person name="Iwata A."/>
            <person name="Wang Y."/>
            <person name="Nelson W."/>
            <person name="Farmer A.D."/>
            <person name="Gaur P.M."/>
            <person name="Soderlund C."/>
            <person name="Penmetsa R.V."/>
            <person name="Xu C."/>
            <person name="Bharti A.K."/>
            <person name="He W."/>
            <person name="Winter P."/>
            <person name="Zhao S."/>
            <person name="Hane J.K."/>
            <person name="Carrasquilla-Garcia N."/>
            <person name="Condie J.A."/>
            <person name="Upadhyaya H.D."/>
            <person name="Luo M.C."/>
            <person name="Thudi M."/>
            <person name="Gowda C.L."/>
            <person name="Singh N.P."/>
            <person name="Lichtenzveig J."/>
            <person name="Gali K.K."/>
            <person name="Rubio J."/>
            <person name="Nadarajan N."/>
            <person name="Dolezel J."/>
            <person name="Bansal K.C."/>
            <person name="Xu X."/>
            <person name="Edwards D."/>
            <person name="Zhang G."/>
            <person name="Kahl G."/>
            <person name="Gil J."/>
            <person name="Singh K.B."/>
            <person name="Datta S.K."/>
            <person name="Jackson S.A."/>
            <person name="Wang J."/>
            <person name="Cook D.R."/>
        </authorList>
    </citation>
    <scope>NUCLEOTIDE SEQUENCE [LARGE SCALE GENOMIC DNA]</scope>
    <source>
        <strain evidence="13">cv. CDC Frontier</strain>
    </source>
</reference>
<protein>
    <recommendedName>
        <fullName evidence="11">Methyltransferase</fullName>
        <ecNumber evidence="11">2.1.1.-</ecNumber>
    </recommendedName>
</protein>
<dbReference type="GO" id="GO:0005802">
    <property type="term" value="C:trans-Golgi network"/>
    <property type="evidence" value="ECO:0007669"/>
    <property type="project" value="TreeGrafter"/>
</dbReference>
<dbReference type="eggNOG" id="ENOG502QQFS">
    <property type="taxonomic scope" value="Eukaryota"/>
</dbReference>
<keyword evidence="10 11" id="KW-0325">Glycoprotein</keyword>
<evidence type="ECO:0000256" key="9">
    <source>
        <dbReference type="ARBA" id="ARBA00023136"/>
    </source>
</evidence>
<evidence type="ECO:0000256" key="5">
    <source>
        <dbReference type="ARBA" id="ARBA00022692"/>
    </source>
</evidence>
<dbReference type="FunFam" id="3.40.50.150:FF:000043">
    <property type="entry name" value="probable methyltransferase PMT3"/>
    <property type="match status" value="1"/>
</dbReference>
<evidence type="ECO:0000256" key="1">
    <source>
        <dbReference type="ARBA" id="ARBA00004323"/>
    </source>
</evidence>
<evidence type="ECO:0000313" key="13">
    <source>
        <dbReference type="Proteomes" id="UP000087171"/>
    </source>
</evidence>
<dbReference type="Gene3D" id="3.40.50.150">
    <property type="entry name" value="Vaccinia Virus protein VP39"/>
    <property type="match status" value="1"/>
</dbReference>
<reference evidence="14" key="2">
    <citation type="submission" date="2025-08" db="UniProtKB">
        <authorList>
            <consortium name="RefSeq"/>
        </authorList>
    </citation>
    <scope>IDENTIFICATION</scope>
    <source>
        <tissue evidence="14">Etiolated seedlings</tissue>
    </source>
</reference>
<keyword evidence="3 11" id="KW-0489">Methyltransferase</keyword>
<evidence type="ECO:0000256" key="11">
    <source>
        <dbReference type="RuleBase" id="RU366043"/>
    </source>
</evidence>
<dbReference type="GO" id="GO:0005768">
    <property type="term" value="C:endosome"/>
    <property type="evidence" value="ECO:0007669"/>
    <property type="project" value="TreeGrafter"/>
</dbReference>
<dbReference type="GO" id="GO:0008168">
    <property type="term" value="F:methyltransferase activity"/>
    <property type="evidence" value="ECO:0007669"/>
    <property type="project" value="UniProtKB-UniRule"/>
</dbReference>
<comment type="similarity">
    <text evidence="2 11">Belongs to the methyltransferase superfamily.</text>
</comment>
<keyword evidence="8" id="KW-0333">Golgi apparatus</keyword>
<keyword evidence="5 11" id="KW-0812">Transmembrane</keyword>
<sequence>MKSPMSIDILKTTHALKIVAFFFISISFFYLGKHWSDGYQQLIFFTQDSDPDPNQNQAVSISPNYNKSFNISIPIGQNSTEPVSEKTLTQPPPAGDSVEKFGIVNENGTMSEEFEVGNFDPEMVDDWVNETQVEKEGSDSVAKFTITKFGLCSRDMSEYIPCLDNVDAIRKMPSTEKGEKFERHCPEEGKGLNCLVPAPKGYRAPIPWPKSRDEVWFSNVPHTRLVEDKGGQNWISRDKDKFKFPGGGTQFIHGANEYLDHIAKMIPEITFGQHIRVALDVGCGVASFGAYLLSRNVVTMSVAPKDVHENQIQFALERGVPAMVAAFATRRLLYPSQAFDLIHCSRCRINWTRDDGILLLEVNRMLRAGGYFVWAAQPVYKHEEVLEEQWEEMLNLTTRLCWNFLKKDGYIAVWQKPFDNSCYLNREAGTKPPLCDPSDDPDNVWYVDLKACISELPKNGYEANVTNWPARMQTPPNRLQSIKLDAFISRKELFKAESKYWDEIIESYVRALHWKKMKLRNVMDMRAGFGGFAAALIAQNLDSWVMNVVPVSGPNTLPVIYDRGFIGVMHDWCESFDTYPRTYDLLHAANLLSVERKRCNVSSIMVEMDRILRPGGRVYIRDSLVIMDELQQIAKAIGWHTTLRDTAEGPHASYRILVCDKHLLRA</sequence>
<feature type="compositionally biased region" description="Polar residues" evidence="12">
    <location>
        <begin position="79"/>
        <end position="89"/>
    </location>
</feature>
<dbReference type="AlphaFoldDB" id="A0A1S2YDD5"/>
<evidence type="ECO:0000256" key="12">
    <source>
        <dbReference type="SAM" id="MobiDB-lite"/>
    </source>
</evidence>
<keyword evidence="4 11" id="KW-0808">Transferase</keyword>
<keyword evidence="9 11" id="KW-0472">Membrane</keyword>